<evidence type="ECO:0000256" key="2">
    <source>
        <dbReference type="ARBA" id="ARBA00032707"/>
    </source>
</evidence>
<evidence type="ECO:0000256" key="4">
    <source>
        <dbReference type="SAM" id="Phobius"/>
    </source>
</evidence>
<reference evidence="7" key="1">
    <citation type="submission" date="2016-04" db="EMBL/GenBank/DDBJ databases">
        <authorList>
            <person name="Tagini F."/>
        </authorList>
    </citation>
    <scope>NUCLEOTIDE SEQUENCE [LARGE SCALE GENOMIC DNA]</scope>
    <source>
        <strain evidence="7">CHUV0807</strain>
    </source>
</reference>
<dbReference type="AlphaFoldDB" id="A0A1C3HNL9"/>
<dbReference type="CDD" id="cd01610">
    <property type="entry name" value="PAP2_like"/>
    <property type="match status" value="1"/>
</dbReference>
<accession>A0A1C3HNL9</accession>
<keyword evidence="6" id="KW-0378">Hydrolase</keyword>
<proteinExistence type="predicted"/>
<feature type="domain" description="Phosphatidic acid phosphatase type 2/haloperoxidase" evidence="5">
    <location>
        <begin position="71"/>
        <end position="224"/>
    </location>
</feature>
<keyword evidence="4" id="KW-1133">Transmembrane helix</keyword>
<evidence type="ECO:0000256" key="1">
    <source>
        <dbReference type="ARBA" id="ARBA00012374"/>
    </source>
</evidence>
<organism evidence="6 7">
    <name type="scientific">Cardiobacterium hominis</name>
    <dbReference type="NCBI Taxonomy" id="2718"/>
    <lineage>
        <taxon>Bacteria</taxon>
        <taxon>Pseudomonadati</taxon>
        <taxon>Pseudomonadota</taxon>
        <taxon>Gammaproteobacteria</taxon>
        <taxon>Cardiobacteriales</taxon>
        <taxon>Cardiobacteriaceae</taxon>
        <taxon>Cardiobacterium</taxon>
    </lineage>
</organism>
<keyword evidence="4" id="KW-0472">Membrane</keyword>
<comment type="catalytic activity">
    <reaction evidence="3">
        <text>di-trans,octa-cis-undecaprenyl diphosphate + H2O = di-trans,octa-cis-undecaprenyl phosphate + phosphate + H(+)</text>
        <dbReference type="Rhea" id="RHEA:28094"/>
        <dbReference type="ChEBI" id="CHEBI:15377"/>
        <dbReference type="ChEBI" id="CHEBI:15378"/>
        <dbReference type="ChEBI" id="CHEBI:43474"/>
        <dbReference type="ChEBI" id="CHEBI:58405"/>
        <dbReference type="ChEBI" id="CHEBI:60392"/>
        <dbReference type="EC" id="3.6.1.27"/>
    </reaction>
</comment>
<dbReference type="SMART" id="SM00014">
    <property type="entry name" value="acidPPc"/>
    <property type="match status" value="1"/>
</dbReference>
<protein>
    <recommendedName>
        <fullName evidence="1">undecaprenyl-diphosphate phosphatase</fullName>
        <ecNumber evidence="1">3.6.1.27</ecNumber>
    </recommendedName>
    <alternativeName>
        <fullName evidence="2">Undecaprenyl pyrophosphate phosphatase</fullName>
    </alternativeName>
</protein>
<evidence type="ECO:0000259" key="5">
    <source>
        <dbReference type="SMART" id="SM00014"/>
    </source>
</evidence>
<evidence type="ECO:0000313" key="6">
    <source>
        <dbReference type="EMBL" id="SAY54896.1"/>
    </source>
</evidence>
<feature type="transmembrane region" description="Helical" evidence="4">
    <location>
        <begin position="182"/>
        <end position="201"/>
    </location>
</feature>
<dbReference type="InterPro" id="IPR036938">
    <property type="entry name" value="PAP2/HPO_sf"/>
</dbReference>
<dbReference type="EC" id="3.6.1.27" evidence="1"/>
<dbReference type="Pfam" id="PF01569">
    <property type="entry name" value="PAP2"/>
    <property type="match status" value="1"/>
</dbReference>
<sequence>MKTRLLAVTALLLLVPTAFWLTDWHWQGNEVPLNYLLYLVTQTGGNPVAFASIAALFVLLYYTHRRGEGRALLLVVLISLGATQVGKSLLKPLIGEARPYVVILTKDDPARIRDFYAVKRSVRADAVRAYYAKTANPAPSHLIAHRAKETGYSFPSGHSTFAASWALLFAGIIGFANRRRSLITAAVITWAMLVMASRVWLGMHYPIDLVGGVLLAGVINLPLLHAWQQRHSAPRLQRLLKRLPAWRK</sequence>
<dbReference type="GO" id="GO:0005886">
    <property type="term" value="C:plasma membrane"/>
    <property type="evidence" value="ECO:0007669"/>
    <property type="project" value="TreeGrafter"/>
</dbReference>
<feature type="transmembrane region" description="Helical" evidence="4">
    <location>
        <begin position="35"/>
        <end position="59"/>
    </location>
</feature>
<dbReference type="SUPFAM" id="SSF48317">
    <property type="entry name" value="Acid phosphatase/Vanadium-dependent haloperoxidase"/>
    <property type="match status" value="1"/>
</dbReference>
<dbReference type="GO" id="GO:0050380">
    <property type="term" value="F:undecaprenyl-diphosphatase activity"/>
    <property type="evidence" value="ECO:0007669"/>
    <property type="project" value="UniProtKB-EC"/>
</dbReference>
<dbReference type="PANTHER" id="PTHR14969">
    <property type="entry name" value="SPHINGOSINE-1-PHOSPHATE PHOSPHOHYDROLASE"/>
    <property type="match status" value="1"/>
</dbReference>
<dbReference type="Proteomes" id="UP000190837">
    <property type="component" value="Unassembled WGS sequence"/>
</dbReference>
<dbReference type="InterPro" id="IPR000326">
    <property type="entry name" value="PAP2/HPO"/>
</dbReference>
<dbReference type="PANTHER" id="PTHR14969:SF54">
    <property type="entry name" value="PHOSPHATIDYLGLYCEROPHOSPHATASE B"/>
    <property type="match status" value="1"/>
</dbReference>
<keyword evidence="4" id="KW-0812">Transmembrane</keyword>
<feature type="transmembrane region" description="Helical" evidence="4">
    <location>
        <begin position="207"/>
        <end position="227"/>
    </location>
</feature>
<evidence type="ECO:0000313" key="7">
    <source>
        <dbReference type="Proteomes" id="UP000190837"/>
    </source>
</evidence>
<dbReference type="EMBL" id="FKLO01000014">
    <property type="protein sequence ID" value="SAY54896.1"/>
    <property type="molecule type" value="Genomic_DNA"/>
</dbReference>
<dbReference type="Gene3D" id="1.20.144.10">
    <property type="entry name" value="Phosphatidic acid phosphatase type 2/haloperoxidase"/>
    <property type="match status" value="1"/>
</dbReference>
<dbReference type="RefSeq" id="WP_079538927.1">
    <property type="nucleotide sequence ID" value="NZ_FKLO01000014.1"/>
</dbReference>
<gene>
    <name evidence="6" type="ORF">CHUV0807_0184</name>
</gene>
<evidence type="ECO:0000256" key="3">
    <source>
        <dbReference type="ARBA" id="ARBA00047594"/>
    </source>
</evidence>
<name>A0A1C3HNL9_9GAMM</name>